<evidence type="ECO:0000313" key="2">
    <source>
        <dbReference type="Proteomes" id="UP000324222"/>
    </source>
</evidence>
<reference evidence="1 2" key="1">
    <citation type="submission" date="2019-05" db="EMBL/GenBank/DDBJ databases">
        <title>Another draft genome of Portunus trituberculatus and its Hox gene families provides insights of decapod evolution.</title>
        <authorList>
            <person name="Jeong J.-H."/>
            <person name="Song I."/>
            <person name="Kim S."/>
            <person name="Choi T."/>
            <person name="Kim D."/>
            <person name="Ryu S."/>
            <person name="Kim W."/>
        </authorList>
    </citation>
    <scope>NUCLEOTIDE SEQUENCE [LARGE SCALE GENOMIC DNA]</scope>
    <source>
        <tissue evidence="1">Muscle</tissue>
    </source>
</reference>
<gene>
    <name evidence="1" type="ORF">E2C01_059715</name>
</gene>
<keyword evidence="2" id="KW-1185">Reference proteome</keyword>
<protein>
    <submittedName>
        <fullName evidence="1">Uncharacterized protein</fullName>
    </submittedName>
</protein>
<sequence length="96" mass="10778">MWGLIRRGTYVNVKLVSTCGVMGQPVDSDDCGQRYIMLCVNHCHPTVNYDCVVETLDLLQRRHEERNLYEGLPGGEVQCMKEGLEPKLGAVLQKGL</sequence>
<organism evidence="1 2">
    <name type="scientific">Portunus trituberculatus</name>
    <name type="common">Swimming crab</name>
    <name type="synonym">Neptunus trituberculatus</name>
    <dbReference type="NCBI Taxonomy" id="210409"/>
    <lineage>
        <taxon>Eukaryota</taxon>
        <taxon>Metazoa</taxon>
        <taxon>Ecdysozoa</taxon>
        <taxon>Arthropoda</taxon>
        <taxon>Crustacea</taxon>
        <taxon>Multicrustacea</taxon>
        <taxon>Malacostraca</taxon>
        <taxon>Eumalacostraca</taxon>
        <taxon>Eucarida</taxon>
        <taxon>Decapoda</taxon>
        <taxon>Pleocyemata</taxon>
        <taxon>Brachyura</taxon>
        <taxon>Eubrachyura</taxon>
        <taxon>Portunoidea</taxon>
        <taxon>Portunidae</taxon>
        <taxon>Portuninae</taxon>
        <taxon>Portunus</taxon>
    </lineage>
</organism>
<name>A0A5B7H8J7_PORTR</name>
<accession>A0A5B7H8J7</accession>
<dbReference type="AlphaFoldDB" id="A0A5B7H8J7"/>
<dbReference type="Proteomes" id="UP000324222">
    <property type="component" value="Unassembled WGS sequence"/>
</dbReference>
<comment type="caution">
    <text evidence="1">The sequence shown here is derived from an EMBL/GenBank/DDBJ whole genome shotgun (WGS) entry which is preliminary data.</text>
</comment>
<dbReference type="EMBL" id="VSRR010023539">
    <property type="protein sequence ID" value="MPC65577.1"/>
    <property type="molecule type" value="Genomic_DNA"/>
</dbReference>
<evidence type="ECO:0000313" key="1">
    <source>
        <dbReference type="EMBL" id="MPC65577.1"/>
    </source>
</evidence>
<proteinExistence type="predicted"/>